<organism evidence="3 4">
    <name type="scientific">Scleroderma citrinum Foug A</name>
    <dbReference type="NCBI Taxonomy" id="1036808"/>
    <lineage>
        <taxon>Eukaryota</taxon>
        <taxon>Fungi</taxon>
        <taxon>Dikarya</taxon>
        <taxon>Basidiomycota</taxon>
        <taxon>Agaricomycotina</taxon>
        <taxon>Agaricomycetes</taxon>
        <taxon>Agaricomycetidae</taxon>
        <taxon>Boletales</taxon>
        <taxon>Sclerodermatineae</taxon>
        <taxon>Sclerodermataceae</taxon>
        <taxon>Scleroderma</taxon>
    </lineage>
</organism>
<proteinExistence type="predicted"/>
<evidence type="ECO:0000313" key="3">
    <source>
        <dbReference type="EMBL" id="KIM59056.1"/>
    </source>
</evidence>
<evidence type="ECO:0000259" key="2">
    <source>
        <dbReference type="Pfam" id="PF24016"/>
    </source>
</evidence>
<protein>
    <recommendedName>
        <fullName evidence="2">DUF7330 domain-containing protein</fullName>
    </recommendedName>
</protein>
<evidence type="ECO:0000313" key="4">
    <source>
        <dbReference type="Proteomes" id="UP000053989"/>
    </source>
</evidence>
<dbReference type="EMBL" id="KN822078">
    <property type="protein sequence ID" value="KIM59056.1"/>
    <property type="molecule type" value="Genomic_DNA"/>
</dbReference>
<dbReference type="Proteomes" id="UP000053989">
    <property type="component" value="Unassembled WGS sequence"/>
</dbReference>
<dbReference type="STRING" id="1036808.A0A0C3DSX0"/>
<keyword evidence="4" id="KW-1185">Reference proteome</keyword>
<dbReference type="AlphaFoldDB" id="A0A0C3DSX0"/>
<dbReference type="InParanoid" id="A0A0C3DSX0"/>
<evidence type="ECO:0000256" key="1">
    <source>
        <dbReference type="SAM" id="MobiDB-lite"/>
    </source>
</evidence>
<dbReference type="HOGENOM" id="CLU_070382_0_0_1"/>
<sequence>MPPVKCTKAGAGDKGAHDLTGPTMGTQFDAEGNPPAYDIPSQDTYLSISASTSIRAVNRFSKPTNFLYIAKDHGDINETYVIDPSLQIPDSYLLSRNSTNGDCVGERKNVYLHTDHGNIDVNLWIVGRKDLPGPIMRTTMHVSSGYGSLAVKVNAIDNIHPFTLEVTSEEQPVTVFIPRSFHGTFTFSMNGGMSSEVWKHGTHLSALNNRARWFIGDFSVVSGSGFGSGLAEWAPDELRIETGYGYVTIKYVDEV</sequence>
<gene>
    <name evidence="3" type="ORF">SCLCIDRAFT_1043739</name>
</gene>
<reference evidence="3 4" key="1">
    <citation type="submission" date="2014-04" db="EMBL/GenBank/DDBJ databases">
        <authorList>
            <consortium name="DOE Joint Genome Institute"/>
            <person name="Kuo A."/>
            <person name="Kohler A."/>
            <person name="Nagy L.G."/>
            <person name="Floudas D."/>
            <person name="Copeland A."/>
            <person name="Barry K.W."/>
            <person name="Cichocki N."/>
            <person name="Veneault-Fourrey C."/>
            <person name="LaButti K."/>
            <person name="Lindquist E.A."/>
            <person name="Lipzen A."/>
            <person name="Lundell T."/>
            <person name="Morin E."/>
            <person name="Murat C."/>
            <person name="Sun H."/>
            <person name="Tunlid A."/>
            <person name="Henrissat B."/>
            <person name="Grigoriev I.V."/>
            <person name="Hibbett D.S."/>
            <person name="Martin F."/>
            <person name="Nordberg H.P."/>
            <person name="Cantor M.N."/>
            <person name="Hua S.X."/>
        </authorList>
    </citation>
    <scope>NUCLEOTIDE SEQUENCE [LARGE SCALE GENOMIC DNA]</scope>
    <source>
        <strain evidence="3 4">Foug A</strain>
    </source>
</reference>
<name>A0A0C3DSX0_9AGAM</name>
<dbReference type="Pfam" id="PF24016">
    <property type="entry name" value="DUF7330"/>
    <property type="match status" value="1"/>
</dbReference>
<reference evidence="4" key="2">
    <citation type="submission" date="2015-01" db="EMBL/GenBank/DDBJ databases">
        <title>Evolutionary Origins and Diversification of the Mycorrhizal Mutualists.</title>
        <authorList>
            <consortium name="DOE Joint Genome Institute"/>
            <consortium name="Mycorrhizal Genomics Consortium"/>
            <person name="Kohler A."/>
            <person name="Kuo A."/>
            <person name="Nagy L.G."/>
            <person name="Floudas D."/>
            <person name="Copeland A."/>
            <person name="Barry K.W."/>
            <person name="Cichocki N."/>
            <person name="Veneault-Fourrey C."/>
            <person name="LaButti K."/>
            <person name="Lindquist E.A."/>
            <person name="Lipzen A."/>
            <person name="Lundell T."/>
            <person name="Morin E."/>
            <person name="Murat C."/>
            <person name="Riley R."/>
            <person name="Ohm R."/>
            <person name="Sun H."/>
            <person name="Tunlid A."/>
            <person name="Henrissat B."/>
            <person name="Grigoriev I.V."/>
            <person name="Hibbett D.S."/>
            <person name="Martin F."/>
        </authorList>
    </citation>
    <scope>NUCLEOTIDE SEQUENCE [LARGE SCALE GENOMIC DNA]</scope>
    <source>
        <strain evidence="4">Foug A</strain>
    </source>
</reference>
<dbReference type="OrthoDB" id="5289249at2759"/>
<feature type="region of interest" description="Disordered" evidence="1">
    <location>
        <begin position="1"/>
        <end position="22"/>
    </location>
</feature>
<dbReference type="InterPro" id="IPR055754">
    <property type="entry name" value="DUF7330"/>
</dbReference>
<feature type="domain" description="DUF7330" evidence="2">
    <location>
        <begin position="65"/>
        <end position="254"/>
    </location>
</feature>
<accession>A0A0C3DSX0</accession>